<keyword evidence="4" id="KW-1185">Reference proteome</keyword>
<evidence type="ECO:0000313" key="4">
    <source>
        <dbReference type="Proteomes" id="UP000558192"/>
    </source>
</evidence>
<dbReference type="Proteomes" id="UP000558192">
    <property type="component" value="Unassembled WGS sequence"/>
</dbReference>
<dbReference type="InterPro" id="IPR021150">
    <property type="entry name" value="Ubiq_cyt_c_chap"/>
</dbReference>
<dbReference type="EMBL" id="JAATJC010000001">
    <property type="protein sequence ID" value="NJC04792.1"/>
    <property type="molecule type" value="Genomic_DNA"/>
</dbReference>
<organism evidence="3 4">
    <name type="scientific">Sphingomonas kaistensis</name>
    <dbReference type="NCBI Taxonomy" id="298708"/>
    <lineage>
        <taxon>Bacteria</taxon>
        <taxon>Pseudomonadati</taxon>
        <taxon>Pseudomonadota</taxon>
        <taxon>Alphaproteobacteria</taxon>
        <taxon>Sphingomonadales</taxon>
        <taxon>Sphingomonadaceae</taxon>
        <taxon>Sphingomonas</taxon>
    </lineage>
</organism>
<dbReference type="RefSeq" id="WP_245197826.1">
    <property type="nucleotide sequence ID" value="NZ_JAATJC010000001.1"/>
</dbReference>
<evidence type="ECO:0000259" key="2">
    <source>
        <dbReference type="Pfam" id="PF03981"/>
    </source>
</evidence>
<dbReference type="AlphaFoldDB" id="A0A7X6BG93"/>
<feature type="domain" description="Ubiquinol-cytochrome c chaperone" evidence="2">
    <location>
        <begin position="36"/>
        <end position="166"/>
    </location>
</feature>
<dbReference type="Pfam" id="PF03981">
    <property type="entry name" value="Ubiq_cyt_C_chap"/>
    <property type="match status" value="1"/>
</dbReference>
<comment type="caution">
    <text evidence="3">The sequence shown here is derived from an EMBL/GenBank/DDBJ whole genome shotgun (WGS) entry which is preliminary data.</text>
</comment>
<proteinExistence type="inferred from homology"/>
<name>A0A7X6BG93_9SPHN</name>
<evidence type="ECO:0000313" key="3">
    <source>
        <dbReference type="EMBL" id="NJC04792.1"/>
    </source>
</evidence>
<comment type="similarity">
    <text evidence="1">Belongs to the UPF0174 family.</text>
</comment>
<evidence type="ECO:0000256" key="1">
    <source>
        <dbReference type="ARBA" id="ARBA00006436"/>
    </source>
</evidence>
<accession>A0A7X6BG93</accession>
<reference evidence="3 4" key="1">
    <citation type="submission" date="2020-03" db="EMBL/GenBank/DDBJ databases">
        <title>Genomic Encyclopedia of Type Strains, Phase IV (KMG-IV): sequencing the most valuable type-strain genomes for metagenomic binning, comparative biology and taxonomic classification.</title>
        <authorList>
            <person name="Goeker M."/>
        </authorList>
    </citation>
    <scope>NUCLEOTIDE SEQUENCE [LARGE SCALE GENOMIC DNA]</scope>
    <source>
        <strain evidence="3 4">DSM 16846</strain>
    </source>
</reference>
<gene>
    <name evidence="3" type="ORF">GGQ97_000585</name>
</gene>
<protein>
    <submittedName>
        <fullName evidence="3">Cytochrome b pre-mRNA-processing protein 3</fullName>
    </submittedName>
</protein>
<sequence>MKSLMRLFRSEPNIAEPLYAEVVAKARSPHWYVAGRVPDTMEGRFSVLATLLALTDLRLETGGDEARKASVGLAEAFVHDMDSQLRQDGVGDPVMGKRVGSLVGALGGRLGAWRKATGGEESWEAVAGRSLYRENIPSDESLAHSVDELKRYWHALQGRSDEALIGGVLP</sequence>